<comment type="caution">
    <text evidence="3">The sequence shown here is derived from an EMBL/GenBank/DDBJ whole genome shotgun (WGS) entry which is preliminary data.</text>
</comment>
<accession>A0A4Y2T0R9</accession>
<dbReference type="GO" id="GO:0070761">
    <property type="term" value="C:pre-snoRNP complex"/>
    <property type="evidence" value="ECO:0007669"/>
    <property type="project" value="TreeGrafter"/>
</dbReference>
<organism evidence="3 4">
    <name type="scientific">Araneus ventricosus</name>
    <name type="common">Orbweaver spider</name>
    <name type="synonym">Epeira ventricosa</name>
    <dbReference type="NCBI Taxonomy" id="182803"/>
    <lineage>
        <taxon>Eukaryota</taxon>
        <taxon>Metazoa</taxon>
        <taxon>Ecdysozoa</taxon>
        <taxon>Arthropoda</taxon>
        <taxon>Chelicerata</taxon>
        <taxon>Arachnida</taxon>
        <taxon>Araneae</taxon>
        <taxon>Araneomorphae</taxon>
        <taxon>Entelegynae</taxon>
        <taxon>Araneoidea</taxon>
        <taxon>Araneidae</taxon>
        <taxon>Araneus</taxon>
    </lineage>
</organism>
<evidence type="ECO:0000256" key="1">
    <source>
        <dbReference type="ARBA" id="ARBA00022553"/>
    </source>
</evidence>
<dbReference type="GO" id="GO:0048254">
    <property type="term" value="P:snoRNA localization"/>
    <property type="evidence" value="ECO:0007669"/>
    <property type="project" value="TreeGrafter"/>
</dbReference>
<dbReference type="EMBL" id="BGPR01025369">
    <property type="protein sequence ID" value="GBN94208.1"/>
    <property type="molecule type" value="Genomic_DNA"/>
</dbReference>
<proteinExistence type="predicted"/>
<dbReference type="OrthoDB" id="272357at2759"/>
<keyword evidence="1" id="KW-0597">Phosphoprotein</keyword>
<sequence>MFARRKASTTFLRYSDRRIFWKLEWQFPQCDFTSCDDRVDEDMLLGACLDKYLLPESVDISGSKLIYYQSLGHKGVSVLLKKESSQANESRYVLLNQNKSLKRNFKGKKIIEYPTLLVVPNIHVSCYLESSIKDEIKDTD</sequence>
<dbReference type="PANTHER" id="PTHR13483">
    <property type="entry name" value="BOX C_D SNORNA PROTEIN 1-RELATED"/>
    <property type="match status" value="1"/>
</dbReference>
<gene>
    <name evidence="3" type="ORF">AVEN_24723_1</name>
</gene>
<keyword evidence="4" id="KW-1185">Reference proteome</keyword>
<dbReference type="GO" id="GO:0005634">
    <property type="term" value="C:nucleus"/>
    <property type="evidence" value="ECO:0007669"/>
    <property type="project" value="TreeGrafter"/>
</dbReference>
<dbReference type="GO" id="GO:0000492">
    <property type="term" value="P:box C/D snoRNP assembly"/>
    <property type="evidence" value="ECO:0007669"/>
    <property type="project" value="TreeGrafter"/>
</dbReference>
<evidence type="ECO:0000313" key="3">
    <source>
        <dbReference type="EMBL" id="GBN94208.1"/>
    </source>
</evidence>
<evidence type="ECO:0000259" key="2">
    <source>
        <dbReference type="Pfam" id="PF25790"/>
    </source>
</evidence>
<dbReference type="Proteomes" id="UP000499080">
    <property type="component" value="Unassembled WGS sequence"/>
</dbReference>
<dbReference type="AlphaFoldDB" id="A0A4Y2T0R9"/>
<dbReference type="InterPro" id="IPR057721">
    <property type="entry name" value="BCD1_alpha/beta"/>
</dbReference>
<feature type="domain" description="BCD1 alpha/beta" evidence="2">
    <location>
        <begin position="2"/>
        <end position="124"/>
    </location>
</feature>
<dbReference type="Pfam" id="PF25790">
    <property type="entry name" value="BCD1"/>
    <property type="match status" value="1"/>
</dbReference>
<reference evidence="3 4" key="1">
    <citation type="journal article" date="2019" name="Sci. Rep.">
        <title>Orb-weaving spider Araneus ventricosus genome elucidates the spidroin gene catalogue.</title>
        <authorList>
            <person name="Kono N."/>
            <person name="Nakamura H."/>
            <person name="Ohtoshi R."/>
            <person name="Moran D.A.P."/>
            <person name="Shinohara A."/>
            <person name="Yoshida Y."/>
            <person name="Fujiwara M."/>
            <person name="Mori M."/>
            <person name="Tomita M."/>
            <person name="Arakawa K."/>
        </authorList>
    </citation>
    <scope>NUCLEOTIDE SEQUENCE [LARGE SCALE GENOMIC DNA]</scope>
</reference>
<dbReference type="GO" id="GO:0000463">
    <property type="term" value="P:maturation of LSU-rRNA from tricistronic rRNA transcript (SSU-rRNA, 5.8S rRNA, LSU-rRNA)"/>
    <property type="evidence" value="ECO:0007669"/>
    <property type="project" value="TreeGrafter"/>
</dbReference>
<dbReference type="PANTHER" id="PTHR13483:SF3">
    <property type="entry name" value="BOX C_D SNORNA PROTEIN 1"/>
    <property type="match status" value="1"/>
</dbReference>
<name>A0A4Y2T0R9_ARAVE</name>
<dbReference type="InterPro" id="IPR051639">
    <property type="entry name" value="BCD1"/>
</dbReference>
<evidence type="ECO:0000313" key="4">
    <source>
        <dbReference type="Proteomes" id="UP000499080"/>
    </source>
</evidence>
<protein>
    <recommendedName>
        <fullName evidence="2">BCD1 alpha/beta domain-containing protein</fullName>
    </recommendedName>
</protein>